<dbReference type="PROSITE" id="PS51194">
    <property type="entry name" value="HELICASE_CTER"/>
    <property type="match status" value="1"/>
</dbReference>
<keyword evidence="4" id="KW-0396">Initiation factor</keyword>
<dbReference type="InterPro" id="IPR036855">
    <property type="entry name" value="Znf_CCCH_sf"/>
</dbReference>
<feature type="domain" description="C3H1-type" evidence="17">
    <location>
        <begin position="282"/>
        <end position="309"/>
    </location>
</feature>
<dbReference type="Pfam" id="PF07717">
    <property type="entry name" value="OB_NTP_bind"/>
    <property type="match status" value="1"/>
</dbReference>
<dbReference type="Pfam" id="PF04408">
    <property type="entry name" value="WHD_HA2"/>
    <property type="match status" value="1"/>
</dbReference>
<feature type="domain" description="Helicase C-terminal" evidence="19">
    <location>
        <begin position="774"/>
        <end position="954"/>
    </location>
</feature>
<dbReference type="Pfam" id="PF26026">
    <property type="entry name" value="RNA_hel_CTD"/>
    <property type="match status" value="1"/>
</dbReference>
<dbReference type="InterPro" id="IPR059023">
    <property type="entry name" value="RNA_hel_CTD"/>
</dbReference>
<dbReference type="InterPro" id="IPR006575">
    <property type="entry name" value="RWD_dom"/>
</dbReference>
<evidence type="ECO:0000256" key="11">
    <source>
        <dbReference type="ARBA" id="ARBA00022840"/>
    </source>
</evidence>
<keyword evidence="9 20" id="KW-0347">Helicase</keyword>
<dbReference type="GO" id="GO:0016787">
    <property type="term" value="F:hydrolase activity"/>
    <property type="evidence" value="ECO:0007669"/>
    <property type="project" value="UniProtKB-KW"/>
</dbReference>
<dbReference type="Pfam" id="PF00271">
    <property type="entry name" value="Helicase_C"/>
    <property type="match status" value="1"/>
</dbReference>
<evidence type="ECO:0000256" key="12">
    <source>
        <dbReference type="ARBA" id="ARBA00022917"/>
    </source>
</evidence>
<dbReference type="EMBL" id="HBUF01154410">
    <property type="protein sequence ID" value="CAG6648840.1"/>
    <property type="molecule type" value="Transcribed_RNA"/>
</dbReference>
<dbReference type="InterPro" id="IPR007502">
    <property type="entry name" value="Helicase-assoc_dom"/>
</dbReference>
<dbReference type="PANTHER" id="PTHR18934">
    <property type="entry name" value="ATP-DEPENDENT RNA HELICASE"/>
    <property type="match status" value="1"/>
</dbReference>
<evidence type="ECO:0000259" key="17">
    <source>
        <dbReference type="PROSITE" id="PS50103"/>
    </source>
</evidence>
<dbReference type="Pfam" id="PF00270">
    <property type="entry name" value="DEAD"/>
    <property type="match status" value="1"/>
</dbReference>
<dbReference type="Pfam" id="PF05773">
    <property type="entry name" value="RWD"/>
    <property type="match status" value="1"/>
</dbReference>
<dbReference type="Gene3D" id="3.40.50.300">
    <property type="entry name" value="P-loop containing nucleotide triphosphate hydrolases"/>
    <property type="match status" value="2"/>
</dbReference>
<protein>
    <recommendedName>
        <fullName evidence="2">RNA helicase</fullName>
        <ecNumber evidence="2">3.6.4.13</ecNumber>
    </recommendedName>
</protein>
<dbReference type="SMART" id="SM00847">
    <property type="entry name" value="HA2"/>
    <property type="match status" value="1"/>
</dbReference>
<dbReference type="GO" id="GO:0005524">
    <property type="term" value="F:ATP binding"/>
    <property type="evidence" value="ECO:0007669"/>
    <property type="project" value="UniProtKB-KW"/>
</dbReference>
<comment type="similarity">
    <text evidence="1">Belongs to the DEAD box helicase family. DEAH subfamily.</text>
</comment>
<dbReference type="InterPro" id="IPR027417">
    <property type="entry name" value="P-loop_NTPase"/>
</dbReference>
<dbReference type="SUPFAM" id="SSF90229">
    <property type="entry name" value="CCCH zinc finger"/>
    <property type="match status" value="1"/>
</dbReference>
<keyword evidence="10 15" id="KW-0862">Zinc</keyword>
<dbReference type="SMART" id="SM00487">
    <property type="entry name" value="DEXDc"/>
    <property type="match status" value="1"/>
</dbReference>
<dbReference type="InterPro" id="IPR011545">
    <property type="entry name" value="DEAD/DEAH_box_helicase_dom"/>
</dbReference>
<dbReference type="PROSITE" id="PS51192">
    <property type="entry name" value="HELICASE_ATP_BIND_1"/>
    <property type="match status" value="1"/>
</dbReference>
<evidence type="ECO:0000259" key="16">
    <source>
        <dbReference type="PROSITE" id="PS50030"/>
    </source>
</evidence>
<accession>A0A8D8RD40</accession>
<evidence type="ECO:0000259" key="19">
    <source>
        <dbReference type="PROSITE" id="PS51194"/>
    </source>
</evidence>
<evidence type="ECO:0000313" key="20">
    <source>
        <dbReference type="EMBL" id="CAG6648835.1"/>
    </source>
</evidence>
<dbReference type="SUPFAM" id="SSF52540">
    <property type="entry name" value="P-loop containing nucleoside triphosphate hydrolases"/>
    <property type="match status" value="1"/>
</dbReference>
<evidence type="ECO:0000256" key="4">
    <source>
        <dbReference type="ARBA" id="ARBA00022540"/>
    </source>
</evidence>
<name>A0A8D8RD40_9HEMI</name>
<feature type="domain" description="UBA" evidence="16">
    <location>
        <begin position="162"/>
        <end position="207"/>
    </location>
</feature>
<dbReference type="SMART" id="SM00490">
    <property type="entry name" value="HELICc"/>
    <property type="match status" value="1"/>
</dbReference>
<feature type="domain" description="Helicase ATP-binding" evidence="18">
    <location>
        <begin position="495"/>
        <end position="675"/>
    </location>
</feature>
<reference evidence="20" key="1">
    <citation type="submission" date="2021-05" db="EMBL/GenBank/DDBJ databases">
        <authorList>
            <person name="Alioto T."/>
            <person name="Alioto T."/>
            <person name="Gomez Garrido J."/>
        </authorList>
    </citation>
    <scope>NUCLEOTIDE SEQUENCE</scope>
</reference>
<keyword evidence="12" id="KW-0648">Protein biosynthesis</keyword>
<dbReference type="FunFam" id="3.40.50.300:FF:000500">
    <property type="entry name" value="ATP-dependent RNA helicase DHX29"/>
    <property type="match status" value="1"/>
</dbReference>
<dbReference type="FunFam" id="3.40.50.300:FF:000325">
    <property type="entry name" value="ATP-dependent RNA helicase DHX29"/>
    <property type="match status" value="1"/>
</dbReference>
<dbReference type="InterPro" id="IPR015940">
    <property type="entry name" value="UBA"/>
</dbReference>
<evidence type="ECO:0000259" key="18">
    <source>
        <dbReference type="PROSITE" id="PS51192"/>
    </source>
</evidence>
<dbReference type="SMART" id="SM00356">
    <property type="entry name" value="ZnF_C3H1"/>
    <property type="match status" value="1"/>
</dbReference>
<dbReference type="CDD" id="cd18791">
    <property type="entry name" value="SF2_C_RHA"/>
    <property type="match status" value="1"/>
</dbReference>
<keyword evidence="6" id="KW-0547">Nucleotide-binding</keyword>
<dbReference type="PANTHER" id="PTHR18934:SF145">
    <property type="entry name" value="ATP-DEPENDENT RNA HELICASE DHX57-RELATED"/>
    <property type="match status" value="1"/>
</dbReference>
<dbReference type="InterPro" id="IPR000571">
    <property type="entry name" value="Znf_CCCH"/>
</dbReference>
<dbReference type="EMBL" id="HBUF01154407">
    <property type="protein sequence ID" value="CAG6648835.1"/>
    <property type="molecule type" value="Transcribed_RNA"/>
</dbReference>
<dbReference type="InterPro" id="IPR001650">
    <property type="entry name" value="Helicase_C-like"/>
</dbReference>
<evidence type="ECO:0000256" key="2">
    <source>
        <dbReference type="ARBA" id="ARBA00012552"/>
    </source>
</evidence>
<keyword evidence="5 15" id="KW-0479">Metal-binding</keyword>
<feature type="zinc finger region" description="C3H1-type" evidence="15">
    <location>
        <begin position="282"/>
        <end position="309"/>
    </location>
</feature>
<keyword evidence="11" id="KW-0067">ATP-binding</keyword>
<comment type="catalytic activity">
    <reaction evidence="14">
        <text>ATP + H2O = ADP + phosphate + H(+)</text>
        <dbReference type="Rhea" id="RHEA:13065"/>
        <dbReference type="ChEBI" id="CHEBI:15377"/>
        <dbReference type="ChEBI" id="CHEBI:15378"/>
        <dbReference type="ChEBI" id="CHEBI:30616"/>
        <dbReference type="ChEBI" id="CHEBI:43474"/>
        <dbReference type="ChEBI" id="CHEBI:456216"/>
        <dbReference type="EC" id="3.6.4.13"/>
    </reaction>
</comment>
<dbReference type="GO" id="GO:0008270">
    <property type="term" value="F:zinc ion binding"/>
    <property type="evidence" value="ECO:0007669"/>
    <property type="project" value="UniProtKB-KW"/>
</dbReference>
<evidence type="ECO:0000256" key="9">
    <source>
        <dbReference type="ARBA" id="ARBA00022806"/>
    </source>
</evidence>
<dbReference type="EC" id="3.6.4.13" evidence="2"/>
<dbReference type="CDD" id="cd23825">
    <property type="entry name" value="RWD_DHX57"/>
    <property type="match status" value="1"/>
</dbReference>
<dbReference type="InterPro" id="IPR048333">
    <property type="entry name" value="HA2_WH"/>
</dbReference>
<evidence type="ECO:0000256" key="8">
    <source>
        <dbReference type="ARBA" id="ARBA00022801"/>
    </source>
</evidence>
<dbReference type="Gene3D" id="1.20.120.1080">
    <property type="match status" value="1"/>
</dbReference>
<dbReference type="Gene3D" id="4.10.1000.10">
    <property type="entry name" value="Zinc finger, CCCH-type"/>
    <property type="match status" value="1"/>
</dbReference>
<dbReference type="PROSITE" id="PS50103">
    <property type="entry name" value="ZF_C3H1"/>
    <property type="match status" value="1"/>
</dbReference>
<keyword evidence="13" id="KW-0175">Coiled coil</keyword>
<dbReference type="GO" id="GO:0003743">
    <property type="term" value="F:translation initiation factor activity"/>
    <property type="evidence" value="ECO:0007669"/>
    <property type="project" value="UniProtKB-KW"/>
</dbReference>
<dbReference type="CDD" id="cd17917">
    <property type="entry name" value="DEXHc_RHA-like"/>
    <property type="match status" value="1"/>
</dbReference>
<keyword evidence="7 15" id="KW-0863">Zinc-finger</keyword>
<evidence type="ECO:0000256" key="6">
    <source>
        <dbReference type="ARBA" id="ARBA00022741"/>
    </source>
</evidence>
<evidence type="ECO:0000256" key="1">
    <source>
        <dbReference type="ARBA" id="ARBA00008792"/>
    </source>
</evidence>
<keyword evidence="8" id="KW-0378">Hydrolase</keyword>
<dbReference type="Pfam" id="PF21010">
    <property type="entry name" value="HA2_C"/>
    <property type="match status" value="1"/>
</dbReference>
<dbReference type="PROSITE" id="PS50030">
    <property type="entry name" value="UBA"/>
    <property type="match status" value="1"/>
</dbReference>
<dbReference type="InterPro" id="IPR011709">
    <property type="entry name" value="DEAD-box_helicase_OB_fold"/>
</dbReference>
<evidence type="ECO:0000256" key="7">
    <source>
        <dbReference type="ARBA" id="ARBA00022771"/>
    </source>
</evidence>
<dbReference type="InterPro" id="IPR014001">
    <property type="entry name" value="Helicase_ATP-bd"/>
</dbReference>
<evidence type="ECO:0000256" key="14">
    <source>
        <dbReference type="ARBA" id="ARBA00047984"/>
    </source>
</evidence>
<dbReference type="FunFam" id="1.20.120.1080:FF:000002">
    <property type="entry name" value="Putative ATP-dependent RNA helicase DHX36"/>
    <property type="match status" value="1"/>
</dbReference>
<proteinExistence type="inferred from homology"/>
<sequence>MESTECWDNNFAYSISGSTSSYIQNGMSNNSAIPGQSSWQYNNYMDYPPNPSTACPDSMYPSVSETPINDTAAPPLYMQEDPDFVYKDYHELGDPDHMKQSRVLELSDELKQMTLDALKNVEKDFSFRDSSSYSSQNMKSTEKYQVNQGHLVIKGTSYAKQCSDSDLGMKYLISKLSRYGFHTHHCAEVLEHCQGNVDAAFELLMRKYFNLNAFTNDTKNDQYDLRGIRSEEFNCLYSIFEEQCETKVFDQLWIFHLELIYLQDQYMKAKSNKVQPQPKEKTKKRPHCKFFLSGKCRFGYNCAFAHTVETTNKPGLDSNDVLSKMYFDLEVRFPPGSQYPHEPPLVAILPNNQEFPKNVTLKITKRLMQEAETLALQKTPCCYALIDLANNPTEILKAISEDCTFPDADSPLLSSTSTSIRNRECNSDNEEDGVVTFDSAASSNQSQHREDIYKTNRINAHICERYKQSLNDPHFIKMLRIRQELPAWGVYSKILHLIRHNQVVVICGETGCGKSTQIPQFILDNFLENFSANKNNRNRNRNDCNDRINIVCTQPRQISAISLARRVADERLDKLGNVVGYQVRFESLISSHTRLSYCTTGYLLRKFEGDQTLSNLTHVIIDEVHERSEESDFLLMLLTEILPFRPDLKVILMSATMDAQMFAEYFGPNTPILTIPGRTFPVKSVFLEEVLEVTNYSIDEKSNNSKKMCKMATKELDDIDRELEFGPPTTEEPYDLTMDENLTLRQTLHRYREHSIKTSKTIYFMNNDKINYGLIKSTLVWIVSGDHDYPKTGSILVFLPGLHEIKTFFEELTEKTKMFSPEGGKFWVIPLHSSLTSEEQANVFRVPPHGVRKIILSTNIAESSVTIDDCVFVIDVGKMKENRFDSLRNIESLDSVWVSKANAKQRKGRAGRVLPGVCIHLYTSHRYEHLLQEREPELHRVSLEQVLLRIRTIPLFADRSFESVLERMVQPPKLENILTAATRLQYLEALNESYELTPLGKHLSKLPVDVRVGKLIIYGAVFFCLDSALTIAACVSFKPPFSASFNKREEMEFRRITFATGLSDPLTNLNAYKQWKKEAERSSYHGRQFANANYLSLSVLYTLGETKNQFLKYLAHIGFIPNTVKLPRCAGPDRVLEATGPELNKYGDNQKLLAGILCSALYPNIVTVTVPPSFCDYSIYGGSSYPRSVNADQLVFYTKKDGPVFLHPSSILKEVSRFPSPYIVFQEKIKTSKLFIRNCTMVPTLALILFCKGSVNVQKYLDTFVLSLDDDWIALTIKDNQIAELLVAVKKELFKLLDKKIKDPSVDLTKYKKGLKIIEAVVNLIDSSYI</sequence>
<evidence type="ECO:0000256" key="15">
    <source>
        <dbReference type="PROSITE-ProRule" id="PRU00723"/>
    </source>
</evidence>
<dbReference type="GO" id="GO:0003724">
    <property type="term" value="F:RNA helicase activity"/>
    <property type="evidence" value="ECO:0007669"/>
    <property type="project" value="UniProtKB-EC"/>
</dbReference>
<evidence type="ECO:0000256" key="10">
    <source>
        <dbReference type="ARBA" id="ARBA00022833"/>
    </source>
</evidence>
<evidence type="ECO:0000256" key="5">
    <source>
        <dbReference type="ARBA" id="ARBA00022723"/>
    </source>
</evidence>
<evidence type="ECO:0000256" key="13">
    <source>
        <dbReference type="ARBA" id="ARBA00023054"/>
    </source>
</evidence>
<keyword evidence="3" id="KW-0963">Cytoplasm</keyword>
<organism evidence="20">
    <name type="scientific">Cacopsylla melanoneura</name>
    <dbReference type="NCBI Taxonomy" id="428564"/>
    <lineage>
        <taxon>Eukaryota</taxon>
        <taxon>Metazoa</taxon>
        <taxon>Ecdysozoa</taxon>
        <taxon>Arthropoda</taxon>
        <taxon>Hexapoda</taxon>
        <taxon>Insecta</taxon>
        <taxon>Pterygota</taxon>
        <taxon>Neoptera</taxon>
        <taxon>Paraneoptera</taxon>
        <taxon>Hemiptera</taxon>
        <taxon>Sternorrhyncha</taxon>
        <taxon>Psylloidea</taxon>
        <taxon>Psyllidae</taxon>
        <taxon>Psyllinae</taxon>
        <taxon>Cacopsylla</taxon>
    </lineage>
</organism>
<dbReference type="GO" id="GO:0003723">
    <property type="term" value="F:RNA binding"/>
    <property type="evidence" value="ECO:0007669"/>
    <property type="project" value="TreeGrafter"/>
</dbReference>
<evidence type="ECO:0000256" key="3">
    <source>
        <dbReference type="ARBA" id="ARBA00022490"/>
    </source>
</evidence>